<proteinExistence type="predicted"/>
<dbReference type="EMBL" id="UGOB01000001">
    <property type="protein sequence ID" value="STX45359.1"/>
    <property type="molecule type" value="Genomic_DNA"/>
</dbReference>
<evidence type="ECO:0000313" key="5">
    <source>
        <dbReference type="Proteomes" id="UP000254476"/>
    </source>
</evidence>
<evidence type="ECO:0000313" key="3">
    <source>
        <dbReference type="EMBL" id="STX45359.1"/>
    </source>
</evidence>
<name>A0A378JD40_9GAMM</name>
<accession>A0A378JD40</accession>
<dbReference type="Proteomes" id="UP000254476">
    <property type="component" value="Unassembled WGS sequence"/>
</dbReference>
<reference evidence="2 4" key="1">
    <citation type="submission" date="2015-11" db="EMBL/GenBank/DDBJ databases">
        <title>Genomic analysis of 38 Legionella species identifies large and diverse effector repertoires.</title>
        <authorList>
            <person name="Burstein D."/>
            <person name="Amaro F."/>
            <person name="Zusman T."/>
            <person name="Lifshitz Z."/>
            <person name="Cohen O."/>
            <person name="Gilbert J.A."/>
            <person name="Pupko T."/>
            <person name="Shuman H.A."/>
            <person name="Segal G."/>
        </authorList>
    </citation>
    <scope>NUCLEOTIDE SEQUENCE [LARGE SCALE GENOMIC DNA]</scope>
    <source>
        <strain evidence="2 4">Lyon 8420412</strain>
    </source>
</reference>
<protein>
    <recommendedName>
        <fullName evidence="6">Transmembrane protein</fullName>
    </recommendedName>
</protein>
<dbReference type="EMBL" id="LNYE01000029">
    <property type="protein sequence ID" value="KTD06538.1"/>
    <property type="molecule type" value="Genomic_DNA"/>
</dbReference>
<feature type="signal peptide" evidence="1">
    <location>
        <begin position="1"/>
        <end position="27"/>
    </location>
</feature>
<dbReference type="RefSeq" id="WP_058500274.1">
    <property type="nucleotide sequence ID" value="NZ_CAAAHW010000005.1"/>
</dbReference>
<evidence type="ECO:0000256" key="1">
    <source>
        <dbReference type="SAM" id="SignalP"/>
    </source>
</evidence>
<keyword evidence="4" id="KW-1185">Reference proteome</keyword>
<dbReference type="AlphaFoldDB" id="A0A378JD40"/>
<evidence type="ECO:0008006" key="6">
    <source>
        <dbReference type="Google" id="ProtNLM"/>
    </source>
</evidence>
<feature type="chain" id="PRO_5016912465" description="Transmembrane protein" evidence="1">
    <location>
        <begin position="28"/>
        <end position="131"/>
    </location>
</feature>
<gene>
    <name evidence="2" type="ORF">Lgra_3315</name>
    <name evidence="3" type="ORF">NCTC12388_02088</name>
</gene>
<sequence>MHIKNKYGVKFFGVLFFLCISMSEAIACPCFNNAFLELTFENSKSTKCIIYKNNNYFYKIDYFYKAEISDVKYIASSTYTECMLNTAHHDVYMNFGRMDFSIQNIEDHHECIDAIIDACTNLHIILQRKSF</sequence>
<evidence type="ECO:0000313" key="4">
    <source>
        <dbReference type="Proteomes" id="UP000054691"/>
    </source>
</evidence>
<evidence type="ECO:0000313" key="2">
    <source>
        <dbReference type="EMBL" id="KTD06538.1"/>
    </source>
</evidence>
<organism evidence="3 5">
    <name type="scientific">Legionella gratiana</name>
    <dbReference type="NCBI Taxonomy" id="45066"/>
    <lineage>
        <taxon>Bacteria</taxon>
        <taxon>Pseudomonadati</taxon>
        <taxon>Pseudomonadota</taxon>
        <taxon>Gammaproteobacteria</taxon>
        <taxon>Legionellales</taxon>
        <taxon>Legionellaceae</taxon>
        <taxon>Legionella</taxon>
    </lineage>
</organism>
<keyword evidence="1" id="KW-0732">Signal</keyword>
<reference evidence="3 5" key="2">
    <citation type="submission" date="2018-06" db="EMBL/GenBank/DDBJ databases">
        <authorList>
            <consortium name="Pathogen Informatics"/>
            <person name="Doyle S."/>
        </authorList>
    </citation>
    <scope>NUCLEOTIDE SEQUENCE [LARGE SCALE GENOMIC DNA]</scope>
    <source>
        <strain evidence="3 5">NCTC12388</strain>
    </source>
</reference>
<dbReference type="Proteomes" id="UP000054691">
    <property type="component" value="Unassembled WGS sequence"/>
</dbReference>
<dbReference type="OrthoDB" id="9939943at2"/>